<dbReference type="AlphaFoldDB" id="A0A975MPU8"/>
<organism evidence="1 2">
    <name type="scientific">Methylomonas paludis</name>
    <dbReference type="NCBI Taxonomy" id="1173101"/>
    <lineage>
        <taxon>Bacteria</taxon>
        <taxon>Pseudomonadati</taxon>
        <taxon>Pseudomonadota</taxon>
        <taxon>Gammaproteobacteria</taxon>
        <taxon>Methylococcales</taxon>
        <taxon>Methylococcaceae</taxon>
        <taxon>Methylomonas</taxon>
    </lineage>
</organism>
<dbReference type="Proteomes" id="UP000676649">
    <property type="component" value="Chromosome"/>
</dbReference>
<protein>
    <submittedName>
        <fullName evidence="1">Uncharacterized protein</fullName>
    </submittedName>
</protein>
<evidence type="ECO:0000313" key="1">
    <source>
        <dbReference type="EMBL" id="QWF71828.1"/>
    </source>
</evidence>
<name>A0A975MPU8_9GAMM</name>
<gene>
    <name evidence="1" type="ORF">KEF85_04995</name>
</gene>
<keyword evidence="2" id="KW-1185">Reference proteome</keyword>
<sequence>MAAHLRFDAKTGMVEARTAYGEHTKELLQLNDDAVVQYRLGTLKTVRLYSIEIDQLDRQLKALAGQLRAGKISQAQYEAEEQDINQNLADLLHTLQSHTGQLSLPPLRKKLLGITLIKP</sequence>
<reference evidence="1" key="1">
    <citation type="submission" date="2021-04" db="EMBL/GenBank/DDBJ databases">
        <title>Draft genome sequence data of methanotrophic Methylovulum sp. strain S1L and Methylomonas sp. strain S2AM isolated from boreal lake water columns.</title>
        <authorList>
            <person name="Rissanen A.J."/>
            <person name="Mangayil R."/>
            <person name="Svenning M.M."/>
            <person name="Khanongnuch R."/>
        </authorList>
    </citation>
    <scope>NUCLEOTIDE SEQUENCE</scope>
    <source>
        <strain evidence="1">S2AM</strain>
    </source>
</reference>
<accession>A0A975MPU8</accession>
<dbReference type="RefSeq" id="WP_215583607.1">
    <property type="nucleotide sequence ID" value="NZ_CP073754.1"/>
</dbReference>
<evidence type="ECO:0000313" key="2">
    <source>
        <dbReference type="Proteomes" id="UP000676649"/>
    </source>
</evidence>
<dbReference type="KEGG" id="mpad:KEF85_04995"/>
<proteinExistence type="predicted"/>
<dbReference type="EMBL" id="CP073754">
    <property type="protein sequence ID" value="QWF71828.1"/>
    <property type="molecule type" value="Genomic_DNA"/>
</dbReference>